<dbReference type="AlphaFoldDB" id="F9RPS1"/>
<feature type="non-terminal residue" evidence="1">
    <location>
        <position position="1"/>
    </location>
</feature>
<accession>F9RPS1</accession>
<name>F9RPS1_9VIBR</name>
<sequence length="45" mass="5060">GITNVSRASVNVRAILDWKGEMLRIVAGEEQECVELRVEKRSFGI</sequence>
<proteinExistence type="predicted"/>
<reference evidence="1 2" key="1">
    <citation type="journal article" date="2012" name="Int. J. Syst. Evol. Microbiol.">
        <title>Vibrio caribbeanicus sp. nov., isolated from the marine sponge Scleritoderma cyanea.</title>
        <authorList>
            <person name="Hoffmann M."/>
            <person name="Monday S.R."/>
            <person name="Allard M.W."/>
            <person name="Strain E.A."/>
            <person name="Whittaker P."/>
            <person name="Naum M."/>
            <person name="McCarthy P.J."/>
            <person name="Lopez J.V."/>
            <person name="Fischer M."/>
            <person name="Brown E.W."/>
        </authorList>
    </citation>
    <scope>NUCLEOTIDE SEQUENCE [LARGE SCALE GENOMIC DNA]</scope>
    <source>
        <strain evidence="1 2">LMG 19158</strain>
    </source>
</reference>
<evidence type="ECO:0000313" key="2">
    <source>
        <dbReference type="Proteomes" id="UP000004349"/>
    </source>
</evidence>
<dbReference type="Proteomes" id="UP000004349">
    <property type="component" value="Unassembled WGS sequence"/>
</dbReference>
<gene>
    <name evidence="1" type="ORF">VIS19158_11214</name>
</gene>
<comment type="caution">
    <text evidence="1">The sequence shown here is derived from an EMBL/GenBank/DDBJ whole genome shotgun (WGS) entry which is preliminary data.</text>
</comment>
<evidence type="ECO:0000313" key="1">
    <source>
        <dbReference type="EMBL" id="EGU35138.1"/>
    </source>
</evidence>
<organism evidence="1 2">
    <name type="scientific">Vibrio scophthalmi LMG 19158</name>
    <dbReference type="NCBI Taxonomy" id="870967"/>
    <lineage>
        <taxon>Bacteria</taxon>
        <taxon>Pseudomonadati</taxon>
        <taxon>Pseudomonadota</taxon>
        <taxon>Gammaproteobacteria</taxon>
        <taxon>Vibrionales</taxon>
        <taxon>Vibrionaceae</taxon>
        <taxon>Vibrio</taxon>
    </lineage>
</organism>
<dbReference type="EMBL" id="AFWE01000146">
    <property type="protein sequence ID" value="EGU35138.1"/>
    <property type="molecule type" value="Genomic_DNA"/>
</dbReference>
<protein>
    <submittedName>
        <fullName evidence="1">Uncharacterized protein</fullName>
    </submittedName>
</protein>